<organism evidence="2 3">
    <name type="scientific">Ruficoccus amylovorans</name>
    <dbReference type="NCBI Taxonomy" id="1804625"/>
    <lineage>
        <taxon>Bacteria</taxon>
        <taxon>Pseudomonadati</taxon>
        <taxon>Verrucomicrobiota</taxon>
        <taxon>Opitutia</taxon>
        <taxon>Puniceicoccales</taxon>
        <taxon>Cerasicoccaceae</taxon>
        <taxon>Ruficoccus</taxon>
    </lineage>
</organism>
<dbReference type="Proteomes" id="UP000546464">
    <property type="component" value="Unassembled WGS sequence"/>
</dbReference>
<dbReference type="Gene3D" id="3.30.360.10">
    <property type="entry name" value="Dihydrodipicolinate Reductase, domain 2"/>
    <property type="match status" value="1"/>
</dbReference>
<dbReference type="InterPro" id="IPR052515">
    <property type="entry name" value="Gfo/Idh/MocA_Oxidoreductase"/>
</dbReference>
<dbReference type="InterPro" id="IPR000683">
    <property type="entry name" value="Gfo/Idh/MocA-like_OxRdtase_N"/>
</dbReference>
<dbReference type="AlphaFoldDB" id="A0A842HGP9"/>
<dbReference type="EMBL" id="JACHVB010000035">
    <property type="protein sequence ID" value="MBC2595188.1"/>
    <property type="molecule type" value="Genomic_DNA"/>
</dbReference>
<dbReference type="SUPFAM" id="SSF51735">
    <property type="entry name" value="NAD(P)-binding Rossmann-fold domains"/>
    <property type="match status" value="1"/>
</dbReference>
<dbReference type="RefSeq" id="WP_185676149.1">
    <property type="nucleotide sequence ID" value="NZ_JACHVB010000035.1"/>
</dbReference>
<dbReference type="InterPro" id="IPR036291">
    <property type="entry name" value="NAD(P)-bd_dom_sf"/>
</dbReference>
<dbReference type="Pfam" id="PF01408">
    <property type="entry name" value="GFO_IDH_MocA"/>
    <property type="match status" value="1"/>
</dbReference>
<proteinExistence type="predicted"/>
<dbReference type="Gene3D" id="3.40.50.720">
    <property type="entry name" value="NAD(P)-binding Rossmann-like Domain"/>
    <property type="match status" value="1"/>
</dbReference>
<accession>A0A842HGP9</accession>
<feature type="domain" description="Gfo/Idh/MocA-like oxidoreductase N-terminal" evidence="1">
    <location>
        <begin position="13"/>
        <end position="135"/>
    </location>
</feature>
<dbReference type="GO" id="GO:0000166">
    <property type="term" value="F:nucleotide binding"/>
    <property type="evidence" value="ECO:0007669"/>
    <property type="project" value="InterPro"/>
</dbReference>
<evidence type="ECO:0000259" key="1">
    <source>
        <dbReference type="Pfam" id="PF01408"/>
    </source>
</evidence>
<dbReference type="PANTHER" id="PTHR43249:SF1">
    <property type="entry name" value="D-GLUCOSIDE 3-DEHYDROGENASE"/>
    <property type="match status" value="1"/>
</dbReference>
<evidence type="ECO:0000313" key="2">
    <source>
        <dbReference type="EMBL" id="MBC2595188.1"/>
    </source>
</evidence>
<comment type="caution">
    <text evidence="2">The sequence shown here is derived from an EMBL/GenBank/DDBJ whole genome shotgun (WGS) entry which is preliminary data.</text>
</comment>
<dbReference type="SUPFAM" id="SSF55347">
    <property type="entry name" value="Glyceraldehyde-3-phosphate dehydrogenase-like, C-terminal domain"/>
    <property type="match status" value="1"/>
</dbReference>
<name>A0A842HGP9_9BACT</name>
<gene>
    <name evidence="2" type="ORF">H5P28_13050</name>
</gene>
<dbReference type="PANTHER" id="PTHR43249">
    <property type="entry name" value="UDP-N-ACETYL-2-AMINO-2-DEOXY-D-GLUCURONATE OXIDASE"/>
    <property type="match status" value="1"/>
</dbReference>
<evidence type="ECO:0000313" key="3">
    <source>
        <dbReference type="Proteomes" id="UP000546464"/>
    </source>
</evidence>
<sequence length="404" mass="44668">MNKRKADEVKPVEVLIVGIGGYGMRYLEAVREYAHKGMARLVAVVDPCPENCPAWERIKAESVPHFSTLEDYLASGSRADLAAISSPIAFHAHQACLALEAGMNVLCEKPICATMDEARRMIAHRDSSGRFLEIGYQWVFSQAVQELKSDALAGLLGAPRRFLTRVAWPRGSAYYGRNNWAGAVRDAAGRVVYDSPVNNATAHHLHAMLYIAGLESSAAARPTAVTAECYRANKIENFDAACCRIETREGVEILFYSAHCVEEYSGPLMRYEYENAVVEFTMEGGMVARFGDGAVKAYGSPIDDPMRKMRHCIQRCRDGGKGAAVCPPEAAAAHTLCVEGIQHMPVQEFPPDEIREKETEPGNRLVYMPGLATAMEICFERGVLFSEFDQPPLTWTVRARRVEL</sequence>
<protein>
    <submittedName>
        <fullName evidence="2">Gfo/Idh/MocA family oxidoreductase</fullName>
    </submittedName>
</protein>
<reference evidence="2 3" key="1">
    <citation type="submission" date="2020-07" db="EMBL/GenBank/DDBJ databases">
        <authorList>
            <person name="Feng X."/>
        </authorList>
    </citation>
    <scope>NUCLEOTIDE SEQUENCE [LARGE SCALE GENOMIC DNA]</scope>
    <source>
        <strain evidence="2 3">JCM31066</strain>
    </source>
</reference>
<keyword evidence="3" id="KW-1185">Reference proteome</keyword>